<protein>
    <submittedName>
        <fullName evidence="2">AlNc14C27G2656 protein</fullName>
    </submittedName>
</protein>
<organism evidence="2">
    <name type="scientific">Albugo laibachii Nc14</name>
    <dbReference type="NCBI Taxonomy" id="890382"/>
    <lineage>
        <taxon>Eukaryota</taxon>
        <taxon>Sar</taxon>
        <taxon>Stramenopiles</taxon>
        <taxon>Oomycota</taxon>
        <taxon>Peronosporomycetes</taxon>
        <taxon>Albuginales</taxon>
        <taxon>Albuginaceae</taxon>
        <taxon>Albugo</taxon>
    </lineage>
</organism>
<dbReference type="HOGENOM" id="CLU_2077452_0_0_1"/>
<accession>F0W727</accession>
<evidence type="ECO:0000256" key="1">
    <source>
        <dbReference type="SAM" id="MobiDB-lite"/>
    </source>
</evidence>
<reference evidence="2" key="1">
    <citation type="journal article" date="2011" name="PLoS Biol.">
        <title>Gene gain and loss during evolution of obligate parasitism in the white rust pathogen of Arabidopsis thaliana.</title>
        <authorList>
            <person name="Kemen E."/>
            <person name="Gardiner A."/>
            <person name="Schultz-Larsen T."/>
            <person name="Kemen A.C."/>
            <person name="Balmuth A.L."/>
            <person name="Robert-Seilaniantz A."/>
            <person name="Bailey K."/>
            <person name="Holub E."/>
            <person name="Studholme D.J."/>
            <person name="Maclean D."/>
            <person name="Jones J.D."/>
        </authorList>
    </citation>
    <scope>NUCLEOTIDE SEQUENCE</scope>
</reference>
<name>F0W727_9STRA</name>
<proteinExistence type="predicted"/>
<gene>
    <name evidence="2" type="primary">AlNc14C27G2656</name>
    <name evidence="2" type="ORF">ALNC14_030690</name>
</gene>
<reference evidence="2" key="2">
    <citation type="submission" date="2011-02" db="EMBL/GenBank/DDBJ databases">
        <authorList>
            <person name="MacLean D."/>
        </authorList>
    </citation>
    <scope>NUCLEOTIDE SEQUENCE</scope>
</reference>
<dbReference type="EMBL" id="FR824072">
    <property type="protein sequence ID" value="CCA16926.1"/>
    <property type="molecule type" value="Genomic_DNA"/>
</dbReference>
<dbReference type="AlphaFoldDB" id="F0W727"/>
<feature type="compositionally biased region" description="Basic and acidic residues" evidence="1">
    <location>
        <begin position="112"/>
        <end position="121"/>
    </location>
</feature>
<feature type="region of interest" description="Disordered" evidence="1">
    <location>
        <begin position="99"/>
        <end position="121"/>
    </location>
</feature>
<sequence length="121" mass="13197">MSAMWTAPKTDKKQFLRSCHDQSRGGPLEDRGITYLLRVKQLGIGHPAQSLLLVRDGVIGDKSVKILMDSGASTNLIKPDLASAVLSAQKVQARRFDGTWTSSQRRYGVPKDAVHGKGPPE</sequence>
<evidence type="ECO:0000313" key="2">
    <source>
        <dbReference type="EMBL" id="CCA16926.1"/>
    </source>
</evidence>